<keyword evidence="6" id="KW-0574">Periplasm</keyword>
<dbReference type="InterPro" id="IPR025997">
    <property type="entry name" value="SBP_2_dom"/>
</dbReference>
<evidence type="ECO:0000256" key="7">
    <source>
        <dbReference type="ARBA" id="ARBA00022837"/>
    </source>
</evidence>
<dbReference type="InterPro" id="IPR028082">
    <property type="entry name" value="Peripla_BP_I"/>
</dbReference>
<protein>
    <recommendedName>
        <fullName evidence="9">D-galactose/methyl-galactoside binding periplasmic protein MglB</fullName>
    </recommendedName>
</protein>
<evidence type="ECO:0000256" key="6">
    <source>
        <dbReference type="ARBA" id="ARBA00022764"/>
    </source>
</evidence>
<evidence type="ECO:0000256" key="8">
    <source>
        <dbReference type="ARBA" id="ARBA00034323"/>
    </source>
</evidence>
<evidence type="ECO:0000256" key="4">
    <source>
        <dbReference type="ARBA" id="ARBA00022723"/>
    </source>
</evidence>
<evidence type="ECO:0000256" key="5">
    <source>
        <dbReference type="ARBA" id="ARBA00022729"/>
    </source>
</evidence>
<dbReference type="Proteomes" id="UP000198806">
    <property type="component" value="Unassembled WGS sequence"/>
</dbReference>
<dbReference type="GO" id="GO:0046872">
    <property type="term" value="F:metal ion binding"/>
    <property type="evidence" value="ECO:0007669"/>
    <property type="project" value="UniProtKB-KW"/>
</dbReference>
<keyword evidence="3" id="KW-0762">Sugar transport</keyword>
<feature type="domain" description="Periplasmic binding protein" evidence="11">
    <location>
        <begin position="43"/>
        <end position="317"/>
    </location>
</feature>
<comment type="subcellular location">
    <subcellularLocation>
        <location evidence="1">Cell envelope</location>
    </subcellularLocation>
</comment>
<dbReference type="SUPFAM" id="SSF53822">
    <property type="entry name" value="Periplasmic binding protein-like I"/>
    <property type="match status" value="1"/>
</dbReference>
<gene>
    <name evidence="12" type="ORF">SAMN04489757_11143</name>
</gene>
<keyword evidence="10" id="KW-0812">Transmembrane</keyword>
<keyword evidence="10" id="KW-1133">Transmembrane helix</keyword>
<proteinExistence type="predicted"/>
<dbReference type="OrthoDB" id="9769193at2"/>
<dbReference type="EMBL" id="FOWD01000011">
    <property type="protein sequence ID" value="SFO15926.1"/>
    <property type="molecule type" value="Genomic_DNA"/>
</dbReference>
<name>A0A1I5EX16_9FIRM</name>
<comment type="subunit">
    <text evidence="8">The ABC transporter complex is composed of one ATP-binding protein (MglA), two transmembrane proteins (MglC) and a solute-binding protein (MglB).</text>
</comment>
<dbReference type="CDD" id="cd01539">
    <property type="entry name" value="PBP1_GGBP"/>
    <property type="match status" value="1"/>
</dbReference>
<evidence type="ECO:0000256" key="2">
    <source>
        <dbReference type="ARBA" id="ARBA00022448"/>
    </source>
</evidence>
<evidence type="ECO:0000256" key="10">
    <source>
        <dbReference type="SAM" id="Phobius"/>
    </source>
</evidence>
<evidence type="ECO:0000256" key="9">
    <source>
        <dbReference type="ARBA" id="ARBA00034344"/>
    </source>
</evidence>
<evidence type="ECO:0000256" key="3">
    <source>
        <dbReference type="ARBA" id="ARBA00022597"/>
    </source>
</evidence>
<dbReference type="Pfam" id="PF13407">
    <property type="entry name" value="Peripla_BP_4"/>
    <property type="match status" value="1"/>
</dbReference>
<reference evidence="12 13" key="1">
    <citation type="submission" date="2016-10" db="EMBL/GenBank/DDBJ databases">
        <authorList>
            <person name="de Groot N.N."/>
        </authorList>
    </citation>
    <scope>NUCLEOTIDE SEQUENCE [LARGE SCALE GENOMIC DNA]</scope>
    <source>
        <strain evidence="12 13">DSM 1283</strain>
    </source>
</reference>
<dbReference type="PANTHER" id="PTHR30036:SF2">
    <property type="entry name" value="D-GALACTOSE_METHYL-GALACTOSIDE BINDING PERIPLASMIC PROTEIN MGLB"/>
    <property type="match status" value="1"/>
</dbReference>
<feature type="transmembrane region" description="Helical" evidence="10">
    <location>
        <begin position="7"/>
        <end position="25"/>
    </location>
</feature>
<dbReference type="RefSeq" id="WP_091685948.1">
    <property type="nucleotide sequence ID" value="NZ_BAABFM010000085.1"/>
</dbReference>
<organism evidence="12 13">
    <name type="scientific">Anaerocolumna aminovalerica</name>
    <dbReference type="NCBI Taxonomy" id="1527"/>
    <lineage>
        <taxon>Bacteria</taxon>
        <taxon>Bacillati</taxon>
        <taxon>Bacillota</taxon>
        <taxon>Clostridia</taxon>
        <taxon>Lachnospirales</taxon>
        <taxon>Lachnospiraceae</taxon>
        <taxon>Anaerocolumna</taxon>
    </lineage>
</organism>
<keyword evidence="10" id="KW-0472">Membrane</keyword>
<dbReference type="GO" id="GO:0030288">
    <property type="term" value="C:outer membrane-bounded periplasmic space"/>
    <property type="evidence" value="ECO:0007669"/>
    <property type="project" value="TreeGrafter"/>
</dbReference>
<sequence>MTSKKTILPVIIVFIIISILLIHYWNGNSEGKEDSDQKTSMKIGVSIYNQYDTFISGLVDYLIEAAKLKEQEEGISITLDIANAGGSQVSQNYQVENFIKEDYDILCINLVDRTDASVAIDMAMNAGIPIIFFNRELVEKDLQRWDKLFYVGAVAFESGIMQGQIVVDACTKDFNSIDKNGDGILQYVILEGEPGHQDALIRTEYVIKTITEAGIKVEKLGDEIANWFRAQGETRMSKLLENYNGEIEIVIANNDDMALGAIDAIKKSMIEDAPAVVGIDGTTVGLEAVRNGDMIGTVLNDSKGQAFGIIDLAYPLVFDKKLPEDLIDGKYIRKPYIIVTKDNVEEIIGQ</sequence>
<dbReference type="InterPro" id="IPR044085">
    <property type="entry name" value="MglB-like_PBP1"/>
</dbReference>
<evidence type="ECO:0000259" key="11">
    <source>
        <dbReference type="Pfam" id="PF13407"/>
    </source>
</evidence>
<evidence type="ECO:0000313" key="12">
    <source>
        <dbReference type="EMBL" id="SFO15926.1"/>
    </source>
</evidence>
<dbReference type="STRING" id="1527.SAMN04489757_11143"/>
<keyword evidence="4" id="KW-0479">Metal-binding</keyword>
<dbReference type="GO" id="GO:0030246">
    <property type="term" value="F:carbohydrate binding"/>
    <property type="evidence" value="ECO:0007669"/>
    <property type="project" value="InterPro"/>
</dbReference>
<dbReference type="Gene3D" id="3.40.50.2300">
    <property type="match status" value="2"/>
</dbReference>
<dbReference type="InterPro" id="IPR050555">
    <property type="entry name" value="Bact_Solute-Bind_Prot2"/>
</dbReference>
<keyword evidence="5" id="KW-0732">Signal</keyword>
<evidence type="ECO:0000256" key="1">
    <source>
        <dbReference type="ARBA" id="ARBA00004196"/>
    </source>
</evidence>
<accession>A0A1I5EX16</accession>
<keyword evidence="7" id="KW-0106">Calcium</keyword>
<keyword evidence="13" id="KW-1185">Reference proteome</keyword>
<evidence type="ECO:0000313" key="13">
    <source>
        <dbReference type="Proteomes" id="UP000198806"/>
    </source>
</evidence>
<keyword evidence="2" id="KW-0813">Transport</keyword>
<dbReference type="AlphaFoldDB" id="A0A1I5EX16"/>
<dbReference type="PANTHER" id="PTHR30036">
    <property type="entry name" value="D-XYLOSE-BINDING PERIPLASMIC PROTEIN"/>
    <property type="match status" value="1"/>
</dbReference>